<feature type="compositionally biased region" description="Polar residues" evidence="1">
    <location>
        <begin position="9"/>
        <end position="29"/>
    </location>
</feature>
<feature type="non-terminal residue" evidence="2">
    <location>
        <position position="1"/>
    </location>
</feature>
<feature type="region of interest" description="Disordered" evidence="1">
    <location>
        <begin position="1"/>
        <end position="29"/>
    </location>
</feature>
<dbReference type="AlphaFoldDB" id="A0AAD2H993"/>
<dbReference type="Proteomes" id="UP001295794">
    <property type="component" value="Unassembled WGS sequence"/>
</dbReference>
<evidence type="ECO:0000256" key="1">
    <source>
        <dbReference type="SAM" id="MobiDB-lite"/>
    </source>
</evidence>
<sequence>TGDVFSPTPDLTSPRNQSSEQFPSGGSRSNCCGVQQRICCGVELLRRLGGCTY</sequence>
<protein>
    <submittedName>
        <fullName evidence="2">Uncharacterized protein</fullName>
    </submittedName>
</protein>
<comment type="caution">
    <text evidence="2">The sequence shown here is derived from an EMBL/GenBank/DDBJ whole genome shotgun (WGS) entry which is preliminary data.</text>
</comment>
<proteinExistence type="predicted"/>
<dbReference type="EMBL" id="CAVNYO010000169">
    <property type="protein sequence ID" value="CAK5270856.1"/>
    <property type="molecule type" value="Genomic_DNA"/>
</dbReference>
<reference evidence="2" key="1">
    <citation type="submission" date="2023-11" db="EMBL/GenBank/DDBJ databases">
        <authorList>
            <person name="De Vega J J."/>
            <person name="De Vega J J."/>
        </authorList>
    </citation>
    <scope>NUCLEOTIDE SEQUENCE</scope>
</reference>
<name>A0AAD2H993_9AGAR</name>
<evidence type="ECO:0000313" key="2">
    <source>
        <dbReference type="EMBL" id="CAK5270856.1"/>
    </source>
</evidence>
<accession>A0AAD2H993</accession>
<gene>
    <name evidence="2" type="ORF">MYCIT1_LOCUS15608</name>
</gene>
<keyword evidence="3" id="KW-1185">Reference proteome</keyword>
<organism evidence="2 3">
    <name type="scientific">Mycena citricolor</name>
    <dbReference type="NCBI Taxonomy" id="2018698"/>
    <lineage>
        <taxon>Eukaryota</taxon>
        <taxon>Fungi</taxon>
        <taxon>Dikarya</taxon>
        <taxon>Basidiomycota</taxon>
        <taxon>Agaricomycotina</taxon>
        <taxon>Agaricomycetes</taxon>
        <taxon>Agaricomycetidae</taxon>
        <taxon>Agaricales</taxon>
        <taxon>Marasmiineae</taxon>
        <taxon>Mycenaceae</taxon>
        <taxon>Mycena</taxon>
    </lineage>
</organism>
<evidence type="ECO:0000313" key="3">
    <source>
        <dbReference type="Proteomes" id="UP001295794"/>
    </source>
</evidence>